<feature type="signal peptide" evidence="13">
    <location>
        <begin position="1"/>
        <end position="18"/>
    </location>
</feature>
<dbReference type="PROSITE" id="PS52016">
    <property type="entry name" value="TONB_DEPENDENT_REC_3"/>
    <property type="match status" value="1"/>
</dbReference>
<name>A0ABP9EMD6_9GAMM</name>
<keyword evidence="5 11" id="KW-0812">Transmembrane</keyword>
<dbReference type="Pfam" id="PF00593">
    <property type="entry name" value="TonB_dep_Rec_b-barrel"/>
    <property type="match status" value="1"/>
</dbReference>
<evidence type="ECO:0000259" key="15">
    <source>
        <dbReference type="Pfam" id="PF07715"/>
    </source>
</evidence>
<evidence type="ECO:0000256" key="12">
    <source>
        <dbReference type="RuleBase" id="RU003357"/>
    </source>
</evidence>
<dbReference type="PANTHER" id="PTHR32552">
    <property type="entry name" value="FERRICHROME IRON RECEPTOR-RELATED"/>
    <property type="match status" value="1"/>
</dbReference>
<dbReference type="InterPro" id="IPR012910">
    <property type="entry name" value="Plug_dom"/>
</dbReference>
<protein>
    <submittedName>
        <fullName evidence="16">TonB-dependent receptor</fullName>
    </submittedName>
</protein>
<comment type="subcellular location">
    <subcellularLocation>
        <location evidence="1 11">Cell outer membrane</location>
        <topology evidence="1 11">Multi-pass membrane protein</topology>
    </subcellularLocation>
</comment>
<keyword evidence="8 12" id="KW-0798">TonB box</keyword>
<evidence type="ECO:0000256" key="3">
    <source>
        <dbReference type="ARBA" id="ARBA00022452"/>
    </source>
</evidence>
<evidence type="ECO:0000256" key="13">
    <source>
        <dbReference type="SAM" id="SignalP"/>
    </source>
</evidence>
<evidence type="ECO:0000256" key="10">
    <source>
        <dbReference type="ARBA" id="ARBA00023237"/>
    </source>
</evidence>
<keyword evidence="17" id="KW-1185">Reference proteome</keyword>
<keyword evidence="3 11" id="KW-1134">Transmembrane beta strand</keyword>
<evidence type="ECO:0000313" key="17">
    <source>
        <dbReference type="Proteomes" id="UP001499988"/>
    </source>
</evidence>
<proteinExistence type="inferred from homology"/>
<evidence type="ECO:0000256" key="5">
    <source>
        <dbReference type="ARBA" id="ARBA00022692"/>
    </source>
</evidence>
<accession>A0ABP9EMD6</accession>
<keyword evidence="9 11" id="KW-0472">Membrane</keyword>
<evidence type="ECO:0000313" key="16">
    <source>
        <dbReference type="EMBL" id="GAA4878918.1"/>
    </source>
</evidence>
<evidence type="ECO:0000259" key="14">
    <source>
        <dbReference type="Pfam" id="PF00593"/>
    </source>
</evidence>
<gene>
    <name evidence="16" type="ORF">GCM10023333_10860</name>
</gene>
<feature type="domain" description="TonB-dependent receptor plug" evidence="15">
    <location>
        <begin position="40"/>
        <end position="146"/>
    </location>
</feature>
<dbReference type="SUPFAM" id="SSF56935">
    <property type="entry name" value="Porins"/>
    <property type="match status" value="1"/>
</dbReference>
<keyword evidence="7" id="KW-0406">Ion transport</keyword>
<keyword evidence="13" id="KW-0732">Signal</keyword>
<dbReference type="PANTHER" id="PTHR32552:SF81">
    <property type="entry name" value="TONB-DEPENDENT OUTER MEMBRANE RECEPTOR"/>
    <property type="match status" value="1"/>
</dbReference>
<keyword evidence="10 11" id="KW-0998">Cell outer membrane</keyword>
<dbReference type="Proteomes" id="UP001499988">
    <property type="component" value="Unassembled WGS sequence"/>
</dbReference>
<evidence type="ECO:0000256" key="11">
    <source>
        <dbReference type="PROSITE-ProRule" id="PRU01360"/>
    </source>
</evidence>
<feature type="chain" id="PRO_5046651110" evidence="13">
    <location>
        <begin position="19"/>
        <end position="714"/>
    </location>
</feature>
<keyword evidence="2 11" id="KW-0813">Transport</keyword>
<evidence type="ECO:0000256" key="2">
    <source>
        <dbReference type="ARBA" id="ARBA00022448"/>
    </source>
</evidence>
<feature type="domain" description="TonB-dependent receptor-like beta-barrel" evidence="14">
    <location>
        <begin position="233"/>
        <end position="671"/>
    </location>
</feature>
<dbReference type="InterPro" id="IPR000531">
    <property type="entry name" value="Beta-barrel_TonB"/>
</dbReference>
<keyword evidence="6" id="KW-0408">Iron</keyword>
<keyword evidence="16" id="KW-0675">Receptor</keyword>
<evidence type="ECO:0000256" key="9">
    <source>
        <dbReference type="ARBA" id="ARBA00023136"/>
    </source>
</evidence>
<organism evidence="16 17">
    <name type="scientific">Ferrimonas pelagia</name>
    <dbReference type="NCBI Taxonomy" id="1177826"/>
    <lineage>
        <taxon>Bacteria</taxon>
        <taxon>Pseudomonadati</taxon>
        <taxon>Pseudomonadota</taxon>
        <taxon>Gammaproteobacteria</taxon>
        <taxon>Alteromonadales</taxon>
        <taxon>Ferrimonadaceae</taxon>
        <taxon>Ferrimonas</taxon>
    </lineage>
</organism>
<reference evidence="17" key="1">
    <citation type="journal article" date="2019" name="Int. J. Syst. Evol. Microbiol.">
        <title>The Global Catalogue of Microorganisms (GCM) 10K type strain sequencing project: providing services to taxonomists for standard genome sequencing and annotation.</title>
        <authorList>
            <consortium name="The Broad Institute Genomics Platform"/>
            <consortium name="The Broad Institute Genome Sequencing Center for Infectious Disease"/>
            <person name="Wu L."/>
            <person name="Ma J."/>
        </authorList>
    </citation>
    <scope>NUCLEOTIDE SEQUENCE [LARGE SCALE GENOMIC DNA]</scope>
    <source>
        <strain evidence="17">JCM 18401</strain>
    </source>
</reference>
<evidence type="ECO:0000256" key="8">
    <source>
        <dbReference type="ARBA" id="ARBA00023077"/>
    </source>
</evidence>
<evidence type="ECO:0000256" key="7">
    <source>
        <dbReference type="ARBA" id="ARBA00023065"/>
    </source>
</evidence>
<comment type="caution">
    <text evidence="16">The sequence shown here is derived from an EMBL/GenBank/DDBJ whole genome shotgun (WGS) entry which is preliminary data.</text>
</comment>
<dbReference type="RefSeq" id="WP_345334183.1">
    <property type="nucleotide sequence ID" value="NZ_BAABJZ010000014.1"/>
</dbReference>
<evidence type="ECO:0000256" key="1">
    <source>
        <dbReference type="ARBA" id="ARBA00004571"/>
    </source>
</evidence>
<dbReference type="InterPro" id="IPR039426">
    <property type="entry name" value="TonB-dep_rcpt-like"/>
</dbReference>
<dbReference type="Pfam" id="PF07715">
    <property type="entry name" value="Plug"/>
    <property type="match status" value="1"/>
</dbReference>
<keyword evidence="4" id="KW-0410">Iron transport</keyword>
<dbReference type="InterPro" id="IPR036942">
    <property type="entry name" value="Beta-barrel_TonB_sf"/>
</dbReference>
<sequence length="714" mass="80429">MRRTVISLAIMATLPAFANELGDNPIETITVTADLRQSSLERLPASATVLTATELQDEGSEHFEQALGRIANLNWSGGSSRPRYFQIRGVGEQEEYRGAPNSSVGFIVDNIDLSGIGMAASLYDVQQVEVLRGPQGTQYGANALAGLIYVKSQDPTEQFEAGTELTFAEDNQQTYSGYVSGAADQDATLLYRIALQSHQQDGFRHNSYLGRDDTNKRDELTLRAKLRWQPVDDFSADLTFLHADLDNGYDVWTLDNNGFETDTDEPGVDSQRTNGLALDLSWAISDAVDLQSITSWSNTHAQHAYDGDWSNADYWGGLECTEYDDDWNEIGQAPCQYDYYWDKAAKRDTVSQEVRLSSGEAGRLWADSTDWLVGVYFNQLEEHNDLKSYYNGFDDQFLISDYRSKNMALFGQLDTELGRWSLSAGARIERRVADYRDDSGEAFEPTENMWGGHLSAGYALSDAHNAYVRIARGYKAGGFNMGLPDVLKPHSEFSAETLYNYELGLKSRWFDGAVRSDLSVFFMDRQDQQVEASLQDPDNPQRFFLYTNNAGSSDSYGLEWALNWQLNRQLELYSSLGLLKARYKAYSVTEADGSETDLSGRELAHAPNFQYALGGTYRNAQGWFANLNLNGKDAFYYSDSNDSRSEAYTLLNAKLGYEAQSWALYLWGRNLTDEKYGTRGFFFGNEPDQDWAAKQYVRYGDPRQVGITFNYHFM</sequence>
<evidence type="ECO:0000256" key="6">
    <source>
        <dbReference type="ARBA" id="ARBA00023004"/>
    </source>
</evidence>
<evidence type="ECO:0000256" key="4">
    <source>
        <dbReference type="ARBA" id="ARBA00022496"/>
    </source>
</evidence>
<dbReference type="EMBL" id="BAABJZ010000014">
    <property type="protein sequence ID" value="GAA4878918.1"/>
    <property type="molecule type" value="Genomic_DNA"/>
</dbReference>
<dbReference type="Gene3D" id="2.40.170.20">
    <property type="entry name" value="TonB-dependent receptor, beta-barrel domain"/>
    <property type="match status" value="1"/>
</dbReference>
<comment type="similarity">
    <text evidence="11 12">Belongs to the TonB-dependent receptor family.</text>
</comment>